<evidence type="ECO:0000256" key="2">
    <source>
        <dbReference type="ARBA" id="ARBA00022801"/>
    </source>
</evidence>
<dbReference type="InterPro" id="IPR019826">
    <property type="entry name" value="Carboxylesterase_B_AS"/>
</dbReference>
<dbReference type="InterPro" id="IPR019819">
    <property type="entry name" value="Carboxylesterase_B_CS"/>
</dbReference>
<dbReference type="Proteomes" id="UP000078237">
    <property type="component" value="Unassembled WGS sequence"/>
</dbReference>
<proteinExistence type="inferred from homology"/>
<name>A0A175WAR3_9PEZI</name>
<dbReference type="InterPro" id="IPR029058">
    <property type="entry name" value="AB_hydrolase_fold"/>
</dbReference>
<dbReference type="EMBL" id="LCTW02000049">
    <property type="protein sequence ID" value="KXX80848.1"/>
    <property type="molecule type" value="Genomic_DNA"/>
</dbReference>
<evidence type="ECO:0000259" key="4">
    <source>
        <dbReference type="Pfam" id="PF00135"/>
    </source>
</evidence>
<feature type="signal peptide" evidence="3">
    <location>
        <begin position="1"/>
        <end position="17"/>
    </location>
</feature>
<evidence type="ECO:0000256" key="3">
    <source>
        <dbReference type="RuleBase" id="RU361235"/>
    </source>
</evidence>
<feature type="domain" description="Carboxylesterase type B" evidence="4">
    <location>
        <begin position="35"/>
        <end position="471"/>
    </location>
</feature>
<dbReference type="Gene3D" id="3.40.50.1820">
    <property type="entry name" value="alpha/beta hydrolase"/>
    <property type="match status" value="1"/>
</dbReference>
<comment type="caution">
    <text evidence="5">The sequence shown here is derived from an EMBL/GenBank/DDBJ whole genome shotgun (WGS) entry which is preliminary data.</text>
</comment>
<evidence type="ECO:0000256" key="1">
    <source>
        <dbReference type="ARBA" id="ARBA00005964"/>
    </source>
</evidence>
<dbReference type="EC" id="3.1.1.-" evidence="3"/>
<dbReference type="STRING" id="100816.A0A175WAR3"/>
<dbReference type="PROSITE" id="PS00122">
    <property type="entry name" value="CARBOXYLESTERASE_B_1"/>
    <property type="match status" value="1"/>
</dbReference>
<comment type="similarity">
    <text evidence="1 3">Belongs to the type-B carboxylesterase/lipase family.</text>
</comment>
<keyword evidence="2 3" id="KW-0378">Hydrolase</keyword>
<gene>
    <name evidence="5" type="ORF">MMYC01_201875</name>
</gene>
<sequence length="619" mass="66829">MLAWLGLIASFHALAVAIDSPGRTVDLGYGVYTSVFANTSGLNIWRGIRYAAPPLGPLRWQVPQPPAVNRTTVVADTPGPACPQVLSAKPGASAVFIPGNEDCLFLNVYSPEPPSEPSPSPGLPVLVVIHGGGYGLGDASQDMSDFIGTNGNSLVAVTIQYRLGAFGFLASEDVKSRGVLNAGLLDQRFALEWVQEHISKFGGDPKRVTVYGVSAGAGSILLHAVAQNASMGTNLFKNLIAASPWIPTQPYYNDPIPTQHYRNFASLAGCQSQLDTFDCLVSRGSLTLQYAAHLVSTNPPTPHGNWAFIPVTDGSYILGPPSLQLARGQVNGERLLVGNNANEGSLIPPSGIVTQNDLIAWLKENFPNLSETNVTSILDFYPSDEGPVDPTSARYETDGYGPGTAVNISQVATGQQQRCYNIYAEASVICPSYWFASAFSASGKAAYHYQYSVPFAVHGADVAAYYGPPTENQGPELVTAFRSQFAHRRRWWKTFITLTGPFHPEIYGNFITKDDPSLSDTDANGPSSLILPKELRRRPLTALFHIPRPRWTDPAPALINLNQTGGTPYTVMSSTGVRVTQFRSPGLSNNFTLADAYAWEGGRGRRCVFWRELSPHVPQ</sequence>
<dbReference type="VEuPathDB" id="FungiDB:MMYC01_201875"/>
<dbReference type="AlphaFoldDB" id="A0A175WAR3"/>
<dbReference type="Pfam" id="PF00135">
    <property type="entry name" value="COesterase"/>
    <property type="match status" value="1"/>
</dbReference>
<keyword evidence="6" id="KW-1185">Reference proteome</keyword>
<dbReference type="InterPro" id="IPR050309">
    <property type="entry name" value="Type-B_Carboxylest/Lipase"/>
</dbReference>
<dbReference type="InterPro" id="IPR002018">
    <property type="entry name" value="CarbesteraseB"/>
</dbReference>
<dbReference type="OrthoDB" id="408631at2759"/>
<accession>A0A175WAR3</accession>
<reference evidence="5 6" key="1">
    <citation type="journal article" date="2016" name="Genome Announc.">
        <title>Genome Sequence of Madurella mycetomatis mm55, Isolated from a Human Mycetoma Case in Sudan.</title>
        <authorList>
            <person name="Smit S."/>
            <person name="Derks M.F."/>
            <person name="Bervoets S."/>
            <person name="Fahal A."/>
            <person name="van Leeuwen W."/>
            <person name="van Belkum A."/>
            <person name="van de Sande W.W."/>
        </authorList>
    </citation>
    <scope>NUCLEOTIDE SEQUENCE [LARGE SCALE GENOMIC DNA]</scope>
    <source>
        <strain evidence="6">mm55</strain>
    </source>
</reference>
<dbReference type="PROSITE" id="PS00941">
    <property type="entry name" value="CARBOXYLESTERASE_B_2"/>
    <property type="match status" value="1"/>
</dbReference>
<dbReference type="ESTHER" id="9pezi-a0a175war3">
    <property type="family name" value="Fungal_carboxylesterase_lipase"/>
</dbReference>
<dbReference type="SUPFAM" id="SSF53474">
    <property type="entry name" value="alpha/beta-Hydrolases"/>
    <property type="match status" value="1"/>
</dbReference>
<evidence type="ECO:0000313" key="6">
    <source>
        <dbReference type="Proteomes" id="UP000078237"/>
    </source>
</evidence>
<organism evidence="5 6">
    <name type="scientific">Madurella mycetomatis</name>
    <dbReference type="NCBI Taxonomy" id="100816"/>
    <lineage>
        <taxon>Eukaryota</taxon>
        <taxon>Fungi</taxon>
        <taxon>Dikarya</taxon>
        <taxon>Ascomycota</taxon>
        <taxon>Pezizomycotina</taxon>
        <taxon>Sordariomycetes</taxon>
        <taxon>Sordariomycetidae</taxon>
        <taxon>Sordariales</taxon>
        <taxon>Sordariales incertae sedis</taxon>
        <taxon>Madurella</taxon>
    </lineage>
</organism>
<keyword evidence="3" id="KW-0732">Signal</keyword>
<dbReference type="GO" id="GO:0016787">
    <property type="term" value="F:hydrolase activity"/>
    <property type="evidence" value="ECO:0007669"/>
    <property type="project" value="UniProtKB-KW"/>
</dbReference>
<dbReference type="PANTHER" id="PTHR11559">
    <property type="entry name" value="CARBOXYLESTERASE"/>
    <property type="match status" value="1"/>
</dbReference>
<feature type="chain" id="PRO_5007948539" description="Carboxylic ester hydrolase" evidence="3">
    <location>
        <begin position="18"/>
        <end position="619"/>
    </location>
</feature>
<evidence type="ECO:0000313" key="5">
    <source>
        <dbReference type="EMBL" id="KXX80848.1"/>
    </source>
</evidence>
<protein>
    <recommendedName>
        <fullName evidence="3">Carboxylic ester hydrolase</fullName>
        <ecNumber evidence="3">3.1.1.-</ecNumber>
    </recommendedName>
</protein>